<reference evidence="1 2" key="1">
    <citation type="submission" date="2020-10" db="EMBL/GenBank/DDBJ databases">
        <title>Draft genome and description of Brachybacterium epidermidis sp nov.</title>
        <authorList>
            <person name="Boxberger M."/>
            <person name="La Scola B."/>
        </authorList>
    </citation>
    <scope>NUCLEOTIDE SEQUENCE [LARGE SCALE GENOMIC DNA]</scope>
    <source>
        <strain evidence="1 2">Marseille-Q2903</strain>
    </source>
</reference>
<keyword evidence="2" id="KW-1185">Reference proteome</keyword>
<sequence>MLTDEEIAGVDGTQSLELVGSPYLSNEGIDQRSAVASATRSLAARGMVTLDPEARDDEGAVLEGDGDPSKRTMQLSPVLAGVFLLRRSAAGFLTATRVLEDGTTTNSLYFTPDGTALEEFVTTDGLHLFSLLRRDAIADRLATYADPFNAASEDGEEQMMNRSELTPGFVLPDTRVATTFTAMHPGGGYAAYVYATGDAVHLIDAGAFDEDGPEDSQTLPMAAVSASTLREMLSAILDEVTPPGQPQP</sequence>
<dbReference type="Proteomes" id="UP000644727">
    <property type="component" value="Unassembled WGS sequence"/>
</dbReference>
<protein>
    <submittedName>
        <fullName evidence="1">Uncharacterized protein</fullName>
    </submittedName>
</protein>
<name>A0ABR9W3C4_9MICO</name>
<evidence type="ECO:0000313" key="1">
    <source>
        <dbReference type="EMBL" id="MBE9403798.1"/>
    </source>
</evidence>
<evidence type="ECO:0000313" key="2">
    <source>
        <dbReference type="Proteomes" id="UP000644727"/>
    </source>
</evidence>
<proteinExistence type="predicted"/>
<comment type="caution">
    <text evidence="1">The sequence shown here is derived from an EMBL/GenBank/DDBJ whole genome shotgun (WGS) entry which is preliminary data.</text>
</comment>
<dbReference type="EMBL" id="JADEYR010000004">
    <property type="protein sequence ID" value="MBE9403798.1"/>
    <property type="molecule type" value="Genomic_DNA"/>
</dbReference>
<accession>A0ABR9W3C4</accession>
<organism evidence="1 2">
    <name type="scientific">Brachybacterium epidermidis</name>
    <dbReference type="NCBI Taxonomy" id="2781983"/>
    <lineage>
        <taxon>Bacteria</taxon>
        <taxon>Bacillati</taxon>
        <taxon>Actinomycetota</taxon>
        <taxon>Actinomycetes</taxon>
        <taxon>Micrococcales</taxon>
        <taxon>Dermabacteraceae</taxon>
        <taxon>Brachybacterium</taxon>
    </lineage>
</organism>
<gene>
    <name evidence="1" type="ORF">IOE58_06220</name>
</gene>
<dbReference type="RefSeq" id="WP_193865539.1">
    <property type="nucleotide sequence ID" value="NZ_JADEYR010000004.1"/>
</dbReference>